<dbReference type="InterPro" id="IPR007055">
    <property type="entry name" value="BON_dom"/>
</dbReference>
<evidence type="ECO:0000313" key="2">
    <source>
        <dbReference type="EMBL" id="GAA4800981.1"/>
    </source>
</evidence>
<gene>
    <name evidence="2" type="ORF">GCM10023231_32200</name>
</gene>
<sequence>MGLCFWLISCSSKSLKDQRAQHEIEYILEPGAQVAVSDGVATFTGTFPDEASMQAAQTLAKKTKGVKSVINKATIEQKMQVTTDSVSMAH</sequence>
<reference evidence="3" key="1">
    <citation type="journal article" date="2019" name="Int. J. Syst. Evol. Microbiol.">
        <title>The Global Catalogue of Microorganisms (GCM) 10K type strain sequencing project: providing services to taxonomists for standard genome sequencing and annotation.</title>
        <authorList>
            <consortium name="The Broad Institute Genomics Platform"/>
            <consortium name="The Broad Institute Genome Sequencing Center for Infectious Disease"/>
            <person name="Wu L."/>
            <person name="Ma J."/>
        </authorList>
    </citation>
    <scope>NUCLEOTIDE SEQUENCE [LARGE SCALE GENOMIC DNA]</scope>
    <source>
        <strain evidence="3">JCM 18200</strain>
    </source>
</reference>
<feature type="domain" description="BON" evidence="1">
    <location>
        <begin position="7"/>
        <end position="77"/>
    </location>
</feature>
<proteinExistence type="predicted"/>
<evidence type="ECO:0000259" key="1">
    <source>
        <dbReference type="PROSITE" id="PS50914"/>
    </source>
</evidence>
<keyword evidence="3" id="KW-1185">Reference proteome</keyword>
<protein>
    <recommendedName>
        <fullName evidence="1">BON domain-containing protein</fullName>
    </recommendedName>
</protein>
<dbReference type="Pfam" id="PF04972">
    <property type="entry name" value="BON"/>
    <property type="match status" value="1"/>
</dbReference>
<organism evidence="2 3">
    <name type="scientific">Olivibacter ginsenosidimutans</name>
    <dbReference type="NCBI Taxonomy" id="1176537"/>
    <lineage>
        <taxon>Bacteria</taxon>
        <taxon>Pseudomonadati</taxon>
        <taxon>Bacteroidota</taxon>
        <taxon>Sphingobacteriia</taxon>
        <taxon>Sphingobacteriales</taxon>
        <taxon>Sphingobacteriaceae</taxon>
        <taxon>Olivibacter</taxon>
    </lineage>
</organism>
<name>A0ABP9BV95_9SPHI</name>
<dbReference type="Gene3D" id="3.30.1340.30">
    <property type="match status" value="1"/>
</dbReference>
<accession>A0ABP9BV95</accession>
<comment type="caution">
    <text evidence="2">The sequence shown here is derived from an EMBL/GenBank/DDBJ whole genome shotgun (WGS) entry which is preliminary data.</text>
</comment>
<dbReference type="PROSITE" id="PS50914">
    <property type="entry name" value="BON"/>
    <property type="match status" value="1"/>
</dbReference>
<dbReference type="Proteomes" id="UP001501411">
    <property type="component" value="Unassembled WGS sequence"/>
</dbReference>
<dbReference type="EMBL" id="BAABIQ010000041">
    <property type="protein sequence ID" value="GAA4800981.1"/>
    <property type="molecule type" value="Genomic_DNA"/>
</dbReference>
<evidence type="ECO:0000313" key="3">
    <source>
        <dbReference type="Proteomes" id="UP001501411"/>
    </source>
</evidence>